<reference evidence="3" key="1">
    <citation type="journal article" date="2016" name="Front. Microbiol.">
        <title>Molecular Keys to the Janthinobacterium and Duganella spp. Interaction with the Plant Pathogen Fusarium graminearum.</title>
        <authorList>
            <person name="Haack F.S."/>
            <person name="Poehlein A."/>
            <person name="Kroger C."/>
            <person name="Voigt C.A."/>
            <person name="Piepenbring M."/>
            <person name="Bode H.B."/>
            <person name="Daniel R."/>
            <person name="Schafer W."/>
            <person name="Streit W.R."/>
        </authorList>
    </citation>
    <scope>NUCLEOTIDE SEQUENCE [LARGE SCALE GENOMIC DNA]</scope>
    <source>
        <strain evidence="3">T54</strain>
    </source>
</reference>
<feature type="region of interest" description="Disordered" evidence="1">
    <location>
        <begin position="42"/>
        <end position="62"/>
    </location>
</feature>
<gene>
    <name evidence="2" type="ORF">DUPY_02790</name>
</gene>
<proteinExistence type="predicted"/>
<feature type="compositionally biased region" description="Polar residues" evidence="1">
    <location>
        <begin position="51"/>
        <end position="62"/>
    </location>
</feature>
<protein>
    <submittedName>
        <fullName evidence="2">Uncharacterized protein</fullName>
    </submittedName>
</protein>
<dbReference type="AlphaFoldDB" id="A0A1E7X7C7"/>
<evidence type="ECO:0000313" key="3">
    <source>
        <dbReference type="Proteomes" id="UP000175989"/>
    </source>
</evidence>
<dbReference type="Proteomes" id="UP000175989">
    <property type="component" value="Unassembled WGS sequence"/>
</dbReference>
<evidence type="ECO:0000256" key="1">
    <source>
        <dbReference type="SAM" id="MobiDB-lite"/>
    </source>
</evidence>
<sequence>MASSYKGLYSIKTEAGIITDVQVEAPGGHSLPLPIDIYRERGVEPPAESLPDQNAYSASRSA</sequence>
<keyword evidence="3" id="KW-1185">Reference proteome</keyword>
<comment type="caution">
    <text evidence="2">The sequence shown here is derived from an EMBL/GenBank/DDBJ whole genome shotgun (WGS) entry which is preliminary data.</text>
</comment>
<evidence type="ECO:0000313" key="2">
    <source>
        <dbReference type="EMBL" id="OFA09037.1"/>
    </source>
</evidence>
<name>A0A1E7X7C7_9BURK</name>
<organism evidence="2 3">
    <name type="scientific">Duganella phyllosphaerae</name>
    <dbReference type="NCBI Taxonomy" id="762836"/>
    <lineage>
        <taxon>Bacteria</taxon>
        <taxon>Pseudomonadati</taxon>
        <taxon>Pseudomonadota</taxon>
        <taxon>Betaproteobacteria</taxon>
        <taxon>Burkholderiales</taxon>
        <taxon>Oxalobacteraceae</taxon>
        <taxon>Telluria group</taxon>
        <taxon>Duganella</taxon>
    </lineage>
</organism>
<dbReference type="EMBL" id="LROM01000024">
    <property type="protein sequence ID" value="OFA09037.1"/>
    <property type="molecule type" value="Genomic_DNA"/>
</dbReference>
<accession>A0A1E7X7C7</accession>